<dbReference type="AlphaFoldDB" id="A0A1I8BRU6"/>
<evidence type="ECO:0000313" key="1">
    <source>
        <dbReference type="Proteomes" id="UP000095281"/>
    </source>
</evidence>
<dbReference type="WBParaSite" id="MhA1_Contig498.frz3.gene17">
    <property type="protein sequence ID" value="MhA1_Contig498.frz3.gene17"/>
    <property type="gene ID" value="MhA1_Contig498.frz3.gene17"/>
</dbReference>
<keyword evidence="1" id="KW-1185">Reference proteome</keyword>
<reference evidence="2" key="1">
    <citation type="submission" date="2016-11" db="UniProtKB">
        <authorList>
            <consortium name="WormBaseParasite"/>
        </authorList>
    </citation>
    <scope>IDENTIFICATION</scope>
</reference>
<evidence type="ECO:0000313" key="2">
    <source>
        <dbReference type="WBParaSite" id="MhA1_Contig498.frz3.gene17"/>
    </source>
</evidence>
<organism evidence="1 2">
    <name type="scientific">Meloidogyne hapla</name>
    <name type="common">Root-knot nematode worm</name>
    <dbReference type="NCBI Taxonomy" id="6305"/>
    <lineage>
        <taxon>Eukaryota</taxon>
        <taxon>Metazoa</taxon>
        <taxon>Ecdysozoa</taxon>
        <taxon>Nematoda</taxon>
        <taxon>Chromadorea</taxon>
        <taxon>Rhabditida</taxon>
        <taxon>Tylenchina</taxon>
        <taxon>Tylenchomorpha</taxon>
        <taxon>Tylenchoidea</taxon>
        <taxon>Meloidogynidae</taxon>
        <taxon>Meloidogyninae</taxon>
        <taxon>Meloidogyne</taxon>
    </lineage>
</organism>
<dbReference type="Proteomes" id="UP000095281">
    <property type="component" value="Unplaced"/>
</dbReference>
<protein>
    <submittedName>
        <fullName evidence="2">Uncharacterized protein</fullName>
    </submittedName>
</protein>
<sequence>MAEAVEELLEILEKSKMILDMKNDIFVKKFPSGYVWRKKYENTFEKLETGVKDIEEFKSEINNEDKLYRKRLSEKSKFLKKNFDEMVRLDENVTENLKKVLEEKSHLFIGYCLAKRFQLVFNNEGLAKTNFYYDRNNIKRNFANKLKEVLGVRRVDVE</sequence>
<name>A0A1I8BRU6_MELHA</name>
<accession>A0A1I8BRU6</accession>
<proteinExistence type="predicted"/>